<dbReference type="GO" id="GO:0005634">
    <property type="term" value="C:nucleus"/>
    <property type="evidence" value="ECO:0007669"/>
    <property type="project" value="UniProtKB-ARBA"/>
</dbReference>
<evidence type="ECO:0000313" key="4">
    <source>
        <dbReference type="Proteomes" id="UP000027073"/>
    </source>
</evidence>
<dbReference type="GO" id="GO:0015074">
    <property type="term" value="P:DNA integration"/>
    <property type="evidence" value="ECO:0007669"/>
    <property type="project" value="InterPro"/>
</dbReference>
<dbReference type="HOGENOM" id="CLU_200849_0_0_1"/>
<organism evidence="3 4">
    <name type="scientific">Pleurotus ostreatus (strain PC15)</name>
    <name type="common">Oyster mushroom</name>
    <dbReference type="NCBI Taxonomy" id="1137138"/>
    <lineage>
        <taxon>Eukaryota</taxon>
        <taxon>Fungi</taxon>
        <taxon>Dikarya</taxon>
        <taxon>Basidiomycota</taxon>
        <taxon>Agaricomycotina</taxon>
        <taxon>Agaricomycetes</taxon>
        <taxon>Agaricomycetidae</taxon>
        <taxon>Agaricales</taxon>
        <taxon>Pleurotineae</taxon>
        <taxon>Pleurotaceae</taxon>
        <taxon>Pleurotus</taxon>
    </lineage>
</organism>
<dbReference type="SUPFAM" id="SSF53098">
    <property type="entry name" value="Ribonuclease H-like"/>
    <property type="match status" value="1"/>
</dbReference>
<proteinExistence type="predicted"/>
<dbReference type="InterPro" id="IPR036397">
    <property type="entry name" value="RNaseH_sf"/>
</dbReference>
<gene>
    <name evidence="3" type="ORF">PLEOSDRAFT_1027117</name>
</gene>
<dbReference type="Gene3D" id="3.30.420.10">
    <property type="entry name" value="Ribonuclease H-like superfamily/Ribonuclease H"/>
    <property type="match status" value="1"/>
</dbReference>
<feature type="non-terminal residue" evidence="3">
    <location>
        <position position="1"/>
    </location>
</feature>
<name>A0A067NAW5_PLEO1</name>
<dbReference type="InterPro" id="IPR001584">
    <property type="entry name" value="Integrase_cat-core"/>
</dbReference>
<evidence type="ECO:0000313" key="3">
    <source>
        <dbReference type="EMBL" id="KDQ24984.1"/>
    </source>
</evidence>
<keyword evidence="1" id="KW-0694">RNA-binding</keyword>
<protein>
    <recommendedName>
        <fullName evidence="2">Integrase catalytic domain-containing protein</fullName>
    </recommendedName>
</protein>
<reference evidence="4" key="1">
    <citation type="journal article" date="2014" name="Proc. Natl. Acad. Sci. U.S.A.">
        <title>Extensive sampling of basidiomycete genomes demonstrates inadequacy of the white-rot/brown-rot paradigm for wood decay fungi.</title>
        <authorList>
            <person name="Riley R."/>
            <person name="Salamov A.A."/>
            <person name="Brown D.W."/>
            <person name="Nagy L.G."/>
            <person name="Floudas D."/>
            <person name="Held B.W."/>
            <person name="Levasseur A."/>
            <person name="Lombard V."/>
            <person name="Morin E."/>
            <person name="Otillar R."/>
            <person name="Lindquist E.A."/>
            <person name="Sun H."/>
            <person name="LaButti K.M."/>
            <person name="Schmutz J."/>
            <person name="Jabbour D."/>
            <person name="Luo H."/>
            <person name="Baker S.E."/>
            <person name="Pisabarro A.G."/>
            <person name="Walton J.D."/>
            <person name="Blanchette R.A."/>
            <person name="Henrissat B."/>
            <person name="Martin F."/>
            <person name="Cullen D."/>
            <person name="Hibbett D.S."/>
            <person name="Grigoriev I.V."/>
        </authorList>
    </citation>
    <scope>NUCLEOTIDE SEQUENCE [LARGE SCALE GENOMIC DNA]</scope>
    <source>
        <strain evidence="4">PC15</strain>
    </source>
</reference>
<dbReference type="InterPro" id="IPR012337">
    <property type="entry name" value="RNaseH-like_sf"/>
</dbReference>
<dbReference type="PROSITE" id="PS50994">
    <property type="entry name" value="INTEGRASE"/>
    <property type="match status" value="1"/>
</dbReference>
<dbReference type="EMBL" id="KL198011">
    <property type="protein sequence ID" value="KDQ24984.1"/>
    <property type="molecule type" value="Genomic_DNA"/>
</dbReference>
<accession>A0A067NAW5</accession>
<evidence type="ECO:0000256" key="1">
    <source>
        <dbReference type="ARBA" id="ARBA00022884"/>
    </source>
</evidence>
<dbReference type="GO" id="GO:0003723">
    <property type="term" value="F:RNA binding"/>
    <property type="evidence" value="ECO:0007669"/>
    <property type="project" value="UniProtKB-KW"/>
</dbReference>
<evidence type="ECO:0000259" key="2">
    <source>
        <dbReference type="PROSITE" id="PS50994"/>
    </source>
</evidence>
<feature type="domain" description="Integrase catalytic" evidence="2">
    <location>
        <begin position="1"/>
        <end position="54"/>
    </location>
</feature>
<dbReference type="Proteomes" id="UP000027073">
    <property type="component" value="Unassembled WGS sequence"/>
</dbReference>
<dbReference type="OrthoDB" id="2982712at2759"/>
<dbReference type="InParanoid" id="A0A067NAW5"/>
<dbReference type="VEuPathDB" id="FungiDB:PLEOSDRAFT_1027117"/>
<sequence length="54" mass="5912">GVFWTDNGELKSVAMVAFCASIGAVHQYTAPYTSAHIGMVKRLHRTIMSKARAM</sequence>
<dbReference type="AlphaFoldDB" id="A0A067NAW5"/>
<feature type="non-terminal residue" evidence="3">
    <location>
        <position position="54"/>
    </location>
</feature>